<evidence type="ECO:0000313" key="2">
    <source>
        <dbReference type="Proteomes" id="UP000320421"/>
    </source>
</evidence>
<evidence type="ECO:0000313" key="1">
    <source>
        <dbReference type="EMBL" id="QDT24503.1"/>
    </source>
</evidence>
<dbReference type="EMBL" id="CP036266">
    <property type="protein sequence ID" value="QDT24503.1"/>
    <property type="molecule type" value="Genomic_DNA"/>
</dbReference>
<keyword evidence="2" id="KW-1185">Reference proteome</keyword>
<proteinExistence type="predicted"/>
<organism evidence="1 2">
    <name type="scientific">Gimesia chilikensis</name>
    <dbReference type="NCBI Taxonomy" id="2605989"/>
    <lineage>
        <taxon>Bacteria</taxon>
        <taxon>Pseudomonadati</taxon>
        <taxon>Planctomycetota</taxon>
        <taxon>Planctomycetia</taxon>
        <taxon>Planctomycetales</taxon>
        <taxon>Planctomycetaceae</taxon>
        <taxon>Gimesia</taxon>
    </lineage>
</organism>
<dbReference type="Proteomes" id="UP000320421">
    <property type="component" value="Chromosome"/>
</dbReference>
<gene>
    <name evidence="1" type="ORF">HG66A1_63370</name>
</gene>
<reference evidence="1 2" key="1">
    <citation type="submission" date="2019-02" db="EMBL/GenBank/DDBJ databases">
        <title>Deep-cultivation of Planctomycetes and their phenomic and genomic characterization uncovers novel biology.</title>
        <authorList>
            <person name="Wiegand S."/>
            <person name="Jogler M."/>
            <person name="Boedeker C."/>
            <person name="Pinto D."/>
            <person name="Vollmers J."/>
            <person name="Rivas-Marin E."/>
            <person name="Kohn T."/>
            <person name="Peeters S.H."/>
            <person name="Heuer A."/>
            <person name="Rast P."/>
            <person name="Oberbeckmann S."/>
            <person name="Bunk B."/>
            <person name="Jeske O."/>
            <person name="Meyerdierks A."/>
            <person name="Storesund J.E."/>
            <person name="Kallscheuer N."/>
            <person name="Luecker S."/>
            <person name="Lage O.M."/>
            <person name="Pohl T."/>
            <person name="Merkel B.J."/>
            <person name="Hornburger P."/>
            <person name="Mueller R.-W."/>
            <person name="Bruemmer F."/>
            <person name="Labrenz M."/>
            <person name="Spormann A.M."/>
            <person name="Op den Camp H."/>
            <person name="Overmann J."/>
            <person name="Amann R."/>
            <person name="Jetten M.S.M."/>
            <person name="Mascher T."/>
            <person name="Medema M.H."/>
            <person name="Devos D.P."/>
            <person name="Kaster A.-K."/>
            <person name="Ovreas L."/>
            <person name="Rohde M."/>
            <person name="Galperin M.Y."/>
            <person name="Jogler C."/>
        </authorList>
    </citation>
    <scope>NUCLEOTIDE SEQUENCE [LARGE SCALE GENOMIC DNA]</scope>
    <source>
        <strain evidence="1 2">HG66A1</strain>
    </source>
</reference>
<name>A0A517PYR8_9PLAN</name>
<accession>A0A517PYR8</accession>
<dbReference type="AlphaFoldDB" id="A0A517PYR8"/>
<sequence>MTYIFLIYDLCFSNNTIAQSAHFDRVAQWRAGQHAFSMFPTGRCYLSRLESGI</sequence>
<protein>
    <submittedName>
        <fullName evidence="1">Uncharacterized protein</fullName>
    </submittedName>
</protein>